<evidence type="ECO:0000313" key="3">
    <source>
        <dbReference type="Proteomes" id="UP000005237"/>
    </source>
</evidence>
<feature type="signal peptide" evidence="1">
    <location>
        <begin position="1"/>
        <end position="20"/>
    </location>
</feature>
<dbReference type="Proteomes" id="UP000005237">
    <property type="component" value="Unassembled WGS sequence"/>
</dbReference>
<organism evidence="2 3">
    <name type="scientific">Caenorhabditis japonica</name>
    <dbReference type="NCBI Taxonomy" id="281687"/>
    <lineage>
        <taxon>Eukaryota</taxon>
        <taxon>Metazoa</taxon>
        <taxon>Ecdysozoa</taxon>
        <taxon>Nematoda</taxon>
        <taxon>Chromadorea</taxon>
        <taxon>Rhabditida</taxon>
        <taxon>Rhabditina</taxon>
        <taxon>Rhabditomorpha</taxon>
        <taxon>Rhabditoidea</taxon>
        <taxon>Rhabditidae</taxon>
        <taxon>Peloderinae</taxon>
        <taxon>Caenorhabditis</taxon>
    </lineage>
</organism>
<sequence>MLLSILLHLLLLTTAYGVEAEVVVSMTPKSLGHVFKREMSLLHDSILNARPKPFRATYLGLEVTIDNFQVADMKMPRISYETSTSSHSHMTFKLLGGSARLIGQYSAVYKTKRGGQFEMVLDHFHLAVPVQRHGVAKFTPDSKMCTLEVDESMMSLTPALPEQISGKIKTDMLEQLRLSLCTRTTEFFEKLNSKLANFAEATDISQGGHSSHINVELQLRNASPDDDSSVHVAVTESVINAELSKLFSAANTRFLWNDVPEIKELLKKCETTECRAIEDGDITSSLSDRPSIKIQDDDSLLLHLPLSTSFSTSNKKELFTVKSEAHLILENLDIEQPEDGYVSWSAEFKVKELKITKFSSSRNFQKLSSTIESWIKENNIFIENLLNSYLRGSLPVHLRSPLSWSHRLHARPDFSTHSLRFHVHPHFSPPLLV</sequence>
<dbReference type="EnsemblMetazoa" id="CJA16636.1">
    <property type="protein sequence ID" value="CJA16636.1"/>
    <property type="gene ID" value="WBGene00135841"/>
</dbReference>
<accession>A0A8R1E0J6</accession>
<reference evidence="2" key="2">
    <citation type="submission" date="2022-06" db="UniProtKB">
        <authorList>
            <consortium name="EnsemblMetazoa"/>
        </authorList>
    </citation>
    <scope>IDENTIFICATION</scope>
    <source>
        <strain evidence="2">DF5081</strain>
    </source>
</reference>
<dbReference type="GO" id="GO:0008289">
    <property type="term" value="F:lipid binding"/>
    <property type="evidence" value="ECO:0007669"/>
    <property type="project" value="InterPro"/>
</dbReference>
<protein>
    <recommendedName>
        <fullName evidence="4">Lipid-binding serum glycoprotein N-terminal domain-containing protein</fullName>
    </recommendedName>
</protein>
<proteinExistence type="predicted"/>
<reference evidence="3" key="1">
    <citation type="submission" date="2010-08" db="EMBL/GenBank/DDBJ databases">
        <authorList>
            <consortium name="Caenorhabditis japonica Sequencing Consortium"/>
            <person name="Wilson R.K."/>
        </authorList>
    </citation>
    <scope>NUCLEOTIDE SEQUENCE [LARGE SCALE GENOMIC DNA]</scope>
    <source>
        <strain evidence="3">DF5081</strain>
    </source>
</reference>
<name>A0A8R1E0J6_CAEJA</name>
<evidence type="ECO:0000313" key="2">
    <source>
        <dbReference type="EnsemblMetazoa" id="CJA16636.1"/>
    </source>
</evidence>
<keyword evidence="3" id="KW-1185">Reference proteome</keyword>
<evidence type="ECO:0008006" key="4">
    <source>
        <dbReference type="Google" id="ProtNLM"/>
    </source>
</evidence>
<dbReference type="InterPro" id="IPR017943">
    <property type="entry name" value="Bactericidal_perm-incr_a/b_dom"/>
</dbReference>
<dbReference type="OMA" id="QYSAVYK"/>
<feature type="chain" id="PRO_5035766778" description="Lipid-binding serum glycoprotein N-terminal domain-containing protein" evidence="1">
    <location>
        <begin position="21"/>
        <end position="433"/>
    </location>
</feature>
<keyword evidence="1" id="KW-0732">Signal</keyword>
<dbReference type="SUPFAM" id="SSF55394">
    <property type="entry name" value="Bactericidal permeability-increasing protein, BPI"/>
    <property type="match status" value="1"/>
</dbReference>
<dbReference type="AlphaFoldDB" id="A0A8R1E0J6"/>
<evidence type="ECO:0000256" key="1">
    <source>
        <dbReference type="SAM" id="SignalP"/>
    </source>
</evidence>